<dbReference type="PRINTS" id="PR00032">
    <property type="entry name" value="HTHARAC"/>
</dbReference>
<dbReference type="Gene3D" id="1.10.10.60">
    <property type="entry name" value="Homeodomain-like"/>
    <property type="match status" value="1"/>
</dbReference>
<evidence type="ECO:0000256" key="1">
    <source>
        <dbReference type="ARBA" id="ARBA00023015"/>
    </source>
</evidence>
<dbReference type="PANTHER" id="PTHR47894">
    <property type="entry name" value="HTH-TYPE TRANSCRIPTIONAL REGULATOR GADX"/>
    <property type="match status" value="1"/>
</dbReference>
<protein>
    <submittedName>
        <fullName evidence="5">AraC family transcriptional regulator</fullName>
    </submittedName>
</protein>
<dbReference type="Pfam" id="PF12833">
    <property type="entry name" value="HTH_18"/>
    <property type="match status" value="1"/>
</dbReference>
<dbReference type="InterPro" id="IPR020449">
    <property type="entry name" value="Tscrpt_reg_AraC-type_HTH"/>
</dbReference>
<keyword evidence="6" id="KW-1185">Reference proteome</keyword>
<keyword evidence="3" id="KW-0804">Transcription</keyword>
<dbReference type="PANTHER" id="PTHR47894:SF1">
    <property type="entry name" value="HTH-TYPE TRANSCRIPTIONAL REGULATOR VQSM"/>
    <property type="match status" value="1"/>
</dbReference>
<dbReference type="SMART" id="SM00342">
    <property type="entry name" value="HTH_ARAC"/>
    <property type="match status" value="1"/>
</dbReference>
<evidence type="ECO:0000313" key="6">
    <source>
        <dbReference type="Proteomes" id="UP000275199"/>
    </source>
</evidence>
<sequence length="368" mass="40241">MVCLGLCVRIGSNCLIDILCQRPDSAFMSKPDYLPSGFIHTLQDYVAERALPAAALQEEMSQCLESPSVPAQKFCELLAAVWEQEPVSALGVRLGLAAKPGYFGVVGYMVSYCGTLGQALARYHRYQRLLQHGLVSRAELKEGALRMRWTQSVANTPLASEFSLAVFVSLCQALIGRAITPLRAGLPFPKPQDVGMYQALLGCPVDFDCSAIELTIPAHLLALPISGKDPYLLRLLEQQAQALLNQLPQMDDAEAGASFHRVQEQILESMKNGDVSAVAVAAALGCSVRTFYRQLRSAGYSYRGLLAHTRHTLARQYLADPALAQTDVALLLGYSEQSSFIRAFRSWTGMTPGEYRSHLERKAGSAVR</sequence>
<dbReference type="InterPro" id="IPR032687">
    <property type="entry name" value="AraC-type_N"/>
</dbReference>
<proteinExistence type="predicted"/>
<dbReference type="Pfam" id="PF12625">
    <property type="entry name" value="Arabinose_bd"/>
    <property type="match status" value="1"/>
</dbReference>
<dbReference type="SUPFAM" id="SSF46689">
    <property type="entry name" value="Homeodomain-like"/>
    <property type="match status" value="1"/>
</dbReference>
<keyword evidence="1" id="KW-0805">Transcription regulation</keyword>
<evidence type="ECO:0000256" key="3">
    <source>
        <dbReference type="ARBA" id="ARBA00023163"/>
    </source>
</evidence>
<name>A0ABX9XJX2_9PSED</name>
<dbReference type="InterPro" id="IPR018060">
    <property type="entry name" value="HTH_AraC"/>
</dbReference>
<feature type="domain" description="HTH araC/xylS-type" evidence="4">
    <location>
        <begin position="260"/>
        <end position="358"/>
    </location>
</feature>
<gene>
    <name evidence="5" type="ORF">EF096_10020</name>
</gene>
<keyword evidence="2" id="KW-0238">DNA-binding</keyword>
<reference evidence="5 6" key="1">
    <citation type="submission" date="2018-11" db="EMBL/GenBank/DDBJ databases">
        <authorList>
            <person name="Jang G.I."/>
            <person name="Hwang C.Y."/>
        </authorList>
    </citation>
    <scope>NUCLEOTIDE SEQUENCE [LARGE SCALE GENOMIC DNA]</scope>
    <source>
        <strain evidence="5 6">SSM26</strain>
    </source>
</reference>
<dbReference type="Proteomes" id="UP000275199">
    <property type="component" value="Unassembled WGS sequence"/>
</dbReference>
<comment type="caution">
    <text evidence="5">The sequence shown here is derived from an EMBL/GenBank/DDBJ whole genome shotgun (WGS) entry which is preliminary data.</text>
</comment>
<dbReference type="PROSITE" id="PS01124">
    <property type="entry name" value="HTH_ARAC_FAMILY_2"/>
    <property type="match status" value="1"/>
</dbReference>
<evidence type="ECO:0000313" key="5">
    <source>
        <dbReference type="EMBL" id="ROZ84725.1"/>
    </source>
</evidence>
<evidence type="ECO:0000259" key="4">
    <source>
        <dbReference type="PROSITE" id="PS01124"/>
    </source>
</evidence>
<dbReference type="InterPro" id="IPR009057">
    <property type="entry name" value="Homeodomain-like_sf"/>
</dbReference>
<accession>A0ABX9XJX2</accession>
<organism evidence="5 6">
    <name type="scientific">Pseudomonas neustonica</name>
    <dbReference type="NCBI Taxonomy" id="2487346"/>
    <lineage>
        <taxon>Bacteria</taxon>
        <taxon>Pseudomonadati</taxon>
        <taxon>Pseudomonadota</taxon>
        <taxon>Gammaproteobacteria</taxon>
        <taxon>Pseudomonadales</taxon>
        <taxon>Pseudomonadaceae</taxon>
        <taxon>Pseudomonas</taxon>
    </lineage>
</organism>
<dbReference type="EMBL" id="RKKU01000010">
    <property type="protein sequence ID" value="ROZ84725.1"/>
    <property type="molecule type" value="Genomic_DNA"/>
</dbReference>
<evidence type="ECO:0000256" key="2">
    <source>
        <dbReference type="ARBA" id="ARBA00023125"/>
    </source>
</evidence>